<dbReference type="InterPro" id="IPR050570">
    <property type="entry name" value="Cell_wall_metabolism_enzyme"/>
</dbReference>
<dbReference type="FunFam" id="2.70.70.10:FF:000019">
    <property type="entry name" value="M23 family peptidase"/>
    <property type="match status" value="1"/>
</dbReference>
<organism evidence="3">
    <name type="scientific">hydrothermal vent metagenome</name>
    <dbReference type="NCBI Taxonomy" id="652676"/>
    <lineage>
        <taxon>unclassified sequences</taxon>
        <taxon>metagenomes</taxon>
        <taxon>ecological metagenomes</taxon>
    </lineage>
</organism>
<dbReference type="PANTHER" id="PTHR21666">
    <property type="entry name" value="PEPTIDASE-RELATED"/>
    <property type="match status" value="1"/>
</dbReference>
<dbReference type="CDD" id="cd12797">
    <property type="entry name" value="M23_peptidase"/>
    <property type="match status" value="1"/>
</dbReference>
<evidence type="ECO:0000313" key="3">
    <source>
        <dbReference type="EMBL" id="VAW85959.1"/>
    </source>
</evidence>
<dbReference type="Gene3D" id="2.70.70.10">
    <property type="entry name" value="Glucose Permease (Domain IIA)"/>
    <property type="match status" value="1"/>
</dbReference>
<dbReference type="Gene3D" id="2.60.40.1590">
    <property type="entry name" value="Peptidoglycan hydrolase domains"/>
    <property type="match status" value="1"/>
</dbReference>
<dbReference type="AlphaFoldDB" id="A0A3B0ZI50"/>
<dbReference type="GO" id="GO:0004222">
    <property type="term" value="F:metalloendopeptidase activity"/>
    <property type="evidence" value="ECO:0007669"/>
    <property type="project" value="TreeGrafter"/>
</dbReference>
<feature type="domain" description="M23ase beta-sheet core" evidence="1">
    <location>
        <begin position="171"/>
        <end position="265"/>
    </location>
</feature>
<accession>A0A3B0ZI50</accession>
<dbReference type="InterPro" id="IPR011055">
    <property type="entry name" value="Dup_hybrid_motif"/>
</dbReference>
<dbReference type="PANTHER" id="PTHR21666:SF285">
    <property type="entry name" value="M23 FAMILY METALLOPEPTIDASE"/>
    <property type="match status" value="1"/>
</dbReference>
<protein>
    <submittedName>
        <fullName evidence="3">Peptidase, M23/M37 family</fullName>
    </submittedName>
</protein>
<dbReference type="EMBL" id="UOFP01000117">
    <property type="protein sequence ID" value="VAW85959.1"/>
    <property type="molecule type" value="Genomic_DNA"/>
</dbReference>
<dbReference type="InterPro" id="IPR016047">
    <property type="entry name" value="M23ase_b-sheet_dom"/>
</dbReference>
<dbReference type="SUPFAM" id="SSF51261">
    <property type="entry name" value="Duplicated hybrid motif"/>
    <property type="match status" value="1"/>
</dbReference>
<proteinExistence type="predicted"/>
<dbReference type="InterPro" id="IPR040487">
    <property type="entry name" value="Peptidase_M23_N"/>
</dbReference>
<name>A0A3B0ZI50_9ZZZZ</name>
<feature type="domain" description="Peptidase family M23 N-terminal" evidence="2">
    <location>
        <begin position="29"/>
        <end position="94"/>
    </location>
</feature>
<dbReference type="Pfam" id="PF18421">
    <property type="entry name" value="Peptidase_M23_N"/>
    <property type="match status" value="1"/>
</dbReference>
<dbReference type="Pfam" id="PF01551">
    <property type="entry name" value="Peptidase_M23"/>
    <property type="match status" value="1"/>
</dbReference>
<sequence>MIRIIGYLFLPLMALASPALASFTPQQAAVPGGLLLIDLPNQTQPPEIYFQKRRVMTIKQQNKWQAVVGLPLTLKPGTHHLTDANGEQKIAFNIEKMEYESQYITLKNKRHVNPNKLDMDRIGKESAQIKAALRAWRDSEATLPELALPVQGRLTSPFGLQRYFNQQPRKPHSGTDIAAAEGTPILSPADGIITRHGEYFFNGNTVFVDHGQGLITMYCHMNEITVQEGEKVKQGDQLGTVGTTGRSTGPHLHWGVSLNDARINPALLSPALQQLQQPSP</sequence>
<evidence type="ECO:0000259" key="1">
    <source>
        <dbReference type="Pfam" id="PF01551"/>
    </source>
</evidence>
<reference evidence="3" key="1">
    <citation type="submission" date="2018-06" db="EMBL/GenBank/DDBJ databases">
        <authorList>
            <person name="Zhirakovskaya E."/>
        </authorList>
    </citation>
    <scope>NUCLEOTIDE SEQUENCE</scope>
</reference>
<evidence type="ECO:0000259" key="2">
    <source>
        <dbReference type="Pfam" id="PF18421"/>
    </source>
</evidence>
<gene>
    <name evidence="3" type="ORF">MNBD_GAMMA18-407</name>
</gene>